<organism evidence="1 2">
    <name type="scientific">Nitrospira defluvii</name>
    <dbReference type="NCBI Taxonomy" id="330214"/>
    <lineage>
        <taxon>Bacteria</taxon>
        <taxon>Pseudomonadati</taxon>
        <taxon>Nitrospirota</taxon>
        <taxon>Nitrospiria</taxon>
        <taxon>Nitrospirales</taxon>
        <taxon>Nitrospiraceae</taxon>
        <taxon>Nitrospira</taxon>
    </lineage>
</organism>
<sequence length="84" mass="9687">MAGTVYPYSNQDMPIRGVPDGFCYHMFARQPSIPFFTQADGAKDRLLPYGRSRTTVRCEAHLTMSPAPTQARRTRTYIPRLRRH</sequence>
<proteinExistence type="predicted"/>
<comment type="caution">
    <text evidence="1">The sequence shown here is derived from an EMBL/GenBank/DDBJ whole genome shotgun (WGS) entry which is preliminary data.</text>
</comment>
<accession>A0ABM8QJH9</accession>
<dbReference type="Proteomes" id="UP000675880">
    <property type="component" value="Unassembled WGS sequence"/>
</dbReference>
<evidence type="ECO:0000313" key="2">
    <source>
        <dbReference type="Proteomes" id="UP000675880"/>
    </source>
</evidence>
<reference evidence="1 2" key="1">
    <citation type="submission" date="2021-02" db="EMBL/GenBank/DDBJ databases">
        <authorList>
            <person name="Han P."/>
        </authorList>
    </citation>
    <scope>NUCLEOTIDE SEQUENCE [LARGE SCALE GENOMIC DNA]</scope>
    <source>
        <strain evidence="1">Candidatus Nitrospira sp. ZN2</strain>
    </source>
</reference>
<dbReference type="EMBL" id="CAJNBJ010000001">
    <property type="protein sequence ID" value="CAE6699533.1"/>
    <property type="molecule type" value="Genomic_DNA"/>
</dbReference>
<name>A0ABM8QJH9_9BACT</name>
<protein>
    <submittedName>
        <fullName evidence="1">Uncharacterized protein</fullName>
    </submittedName>
</protein>
<keyword evidence="2" id="KW-1185">Reference proteome</keyword>
<evidence type="ECO:0000313" key="1">
    <source>
        <dbReference type="EMBL" id="CAE6699533.1"/>
    </source>
</evidence>
<gene>
    <name evidence="1" type="ORF">NSPZN2_10657</name>
</gene>